<evidence type="ECO:0000256" key="1">
    <source>
        <dbReference type="SAM" id="MobiDB-lite"/>
    </source>
</evidence>
<sequence length="143" mass="16228">MRGHARRLSVGWRDQKGRKERYKTRAPLPYKNTSFNHKCMRRGAKPVESLLYLARKRLVCLTQHLSLHNVKTPVGSPGNTSYRKRTRSEAQESDTDTPLIHVAGSAFYSTIVWANNAINLPGLQENTPILTTTVQREEPKTAT</sequence>
<keyword evidence="3" id="KW-1185">Reference proteome</keyword>
<accession>A0A5B7JGV7</accession>
<dbReference type="Proteomes" id="UP000324222">
    <property type="component" value="Unassembled WGS sequence"/>
</dbReference>
<name>A0A5B7JGV7_PORTR</name>
<evidence type="ECO:0000313" key="2">
    <source>
        <dbReference type="EMBL" id="MPC93416.1"/>
    </source>
</evidence>
<dbReference type="AlphaFoldDB" id="A0A5B7JGV7"/>
<comment type="caution">
    <text evidence="2">The sequence shown here is derived from an EMBL/GenBank/DDBJ whole genome shotgun (WGS) entry which is preliminary data.</text>
</comment>
<evidence type="ECO:0000313" key="3">
    <source>
        <dbReference type="Proteomes" id="UP000324222"/>
    </source>
</evidence>
<gene>
    <name evidence="2" type="ORF">E2C01_088542</name>
</gene>
<proteinExistence type="predicted"/>
<reference evidence="2 3" key="1">
    <citation type="submission" date="2019-05" db="EMBL/GenBank/DDBJ databases">
        <title>Another draft genome of Portunus trituberculatus and its Hox gene families provides insights of decapod evolution.</title>
        <authorList>
            <person name="Jeong J.-H."/>
            <person name="Song I."/>
            <person name="Kim S."/>
            <person name="Choi T."/>
            <person name="Kim D."/>
            <person name="Ryu S."/>
            <person name="Kim W."/>
        </authorList>
    </citation>
    <scope>NUCLEOTIDE SEQUENCE [LARGE SCALE GENOMIC DNA]</scope>
    <source>
        <tissue evidence="2">Muscle</tissue>
    </source>
</reference>
<feature type="region of interest" description="Disordered" evidence="1">
    <location>
        <begin position="69"/>
        <end position="95"/>
    </location>
</feature>
<dbReference type="EMBL" id="VSRR010094817">
    <property type="protein sequence ID" value="MPC93416.1"/>
    <property type="molecule type" value="Genomic_DNA"/>
</dbReference>
<organism evidence="2 3">
    <name type="scientific">Portunus trituberculatus</name>
    <name type="common">Swimming crab</name>
    <name type="synonym">Neptunus trituberculatus</name>
    <dbReference type="NCBI Taxonomy" id="210409"/>
    <lineage>
        <taxon>Eukaryota</taxon>
        <taxon>Metazoa</taxon>
        <taxon>Ecdysozoa</taxon>
        <taxon>Arthropoda</taxon>
        <taxon>Crustacea</taxon>
        <taxon>Multicrustacea</taxon>
        <taxon>Malacostraca</taxon>
        <taxon>Eumalacostraca</taxon>
        <taxon>Eucarida</taxon>
        <taxon>Decapoda</taxon>
        <taxon>Pleocyemata</taxon>
        <taxon>Brachyura</taxon>
        <taxon>Eubrachyura</taxon>
        <taxon>Portunoidea</taxon>
        <taxon>Portunidae</taxon>
        <taxon>Portuninae</taxon>
        <taxon>Portunus</taxon>
    </lineage>
</organism>
<protein>
    <submittedName>
        <fullName evidence="2">Uncharacterized protein</fullName>
    </submittedName>
</protein>